<evidence type="ECO:0000313" key="6">
    <source>
        <dbReference type="Proteomes" id="UP000178385"/>
    </source>
</evidence>
<protein>
    <recommendedName>
        <fullName evidence="4">Large ribosomal subunit protein uL23</fullName>
    </recommendedName>
</protein>
<proteinExistence type="inferred from homology"/>
<comment type="function">
    <text evidence="4">One of the early assembly proteins it binds 23S rRNA. One of the proteins that surrounds the polypeptide exit tunnel on the outside of the ribosome. Forms the main docking site for trigger factor binding to the ribosome.</text>
</comment>
<dbReference type="EMBL" id="MHIG01000030">
    <property type="protein sequence ID" value="OGY46636.1"/>
    <property type="molecule type" value="Genomic_DNA"/>
</dbReference>
<dbReference type="Pfam" id="PF00276">
    <property type="entry name" value="Ribosomal_L23"/>
    <property type="match status" value="1"/>
</dbReference>
<dbReference type="AlphaFoldDB" id="A0A1G1Y476"/>
<keyword evidence="2 4" id="KW-0689">Ribosomal protein</keyword>
<reference evidence="5 6" key="1">
    <citation type="journal article" date="2016" name="Nat. Commun.">
        <title>Thousands of microbial genomes shed light on interconnected biogeochemical processes in an aquifer system.</title>
        <authorList>
            <person name="Anantharaman K."/>
            <person name="Brown C.T."/>
            <person name="Hug L.A."/>
            <person name="Sharon I."/>
            <person name="Castelle C.J."/>
            <person name="Probst A.J."/>
            <person name="Thomas B.C."/>
            <person name="Singh A."/>
            <person name="Wilkins M.J."/>
            <person name="Karaoz U."/>
            <person name="Brodie E.L."/>
            <person name="Williams K.H."/>
            <person name="Hubbard S.S."/>
            <person name="Banfield J.F."/>
        </authorList>
    </citation>
    <scope>NUCLEOTIDE SEQUENCE [LARGE SCALE GENOMIC DNA]</scope>
</reference>
<name>A0A1G1Y476_9BACT</name>
<dbReference type="GO" id="GO:0003735">
    <property type="term" value="F:structural constituent of ribosome"/>
    <property type="evidence" value="ECO:0007669"/>
    <property type="project" value="InterPro"/>
</dbReference>
<accession>A0A1G1Y476</accession>
<evidence type="ECO:0000256" key="2">
    <source>
        <dbReference type="ARBA" id="ARBA00022980"/>
    </source>
</evidence>
<dbReference type="SUPFAM" id="SSF54189">
    <property type="entry name" value="Ribosomal proteins S24e, L23 and L15e"/>
    <property type="match status" value="1"/>
</dbReference>
<dbReference type="Gene3D" id="3.30.70.330">
    <property type="match status" value="1"/>
</dbReference>
<evidence type="ECO:0000256" key="4">
    <source>
        <dbReference type="HAMAP-Rule" id="MF_01369"/>
    </source>
</evidence>
<comment type="caution">
    <text evidence="5">The sequence shown here is derived from an EMBL/GenBank/DDBJ whole genome shotgun (WGS) entry which is preliminary data.</text>
</comment>
<keyword evidence="3 4" id="KW-0687">Ribonucleoprotein</keyword>
<sequence length="98" mass="10725">MGKTAAAYRVLVKPIVSEKAAEFGAVGKYVFAVASDMNKVEVKKAIRTIYGVEPLAVNISNVRGRVVRFGRAWGRTKAWKKAVITLKPGDKIEVYEGV</sequence>
<dbReference type="GO" id="GO:1990904">
    <property type="term" value="C:ribonucleoprotein complex"/>
    <property type="evidence" value="ECO:0007669"/>
    <property type="project" value="UniProtKB-KW"/>
</dbReference>
<comment type="similarity">
    <text evidence="1 4">Belongs to the universal ribosomal protein uL23 family.</text>
</comment>
<evidence type="ECO:0000256" key="1">
    <source>
        <dbReference type="ARBA" id="ARBA00006700"/>
    </source>
</evidence>
<evidence type="ECO:0000256" key="3">
    <source>
        <dbReference type="ARBA" id="ARBA00023274"/>
    </source>
</evidence>
<comment type="subunit">
    <text evidence="4">Part of the 50S ribosomal subunit. Contacts protein L29, and trigger factor when it is bound to the ribosome.</text>
</comment>
<dbReference type="InterPro" id="IPR013025">
    <property type="entry name" value="Ribosomal_uL23-like"/>
</dbReference>
<evidence type="ECO:0000313" key="5">
    <source>
        <dbReference type="EMBL" id="OGY46636.1"/>
    </source>
</evidence>
<keyword evidence="4" id="KW-0699">rRNA-binding</keyword>
<gene>
    <name evidence="4" type="primary">rplW</name>
    <name evidence="5" type="ORF">A2840_01705</name>
</gene>
<dbReference type="Proteomes" id="UP000178385">
    <property type="component" value="Unassembled WGS sequence"/>
</dbReference>
<dbReference type="HAMAP" id="MF_01369_B">
    <property type="entry name" value="Ribosomal_uL23_B"/>
    <property type="match status" value="1"/>
</dbReference>
<organism evidence="5 6">
    <name type="scientific">Candidatus Buchananbacteria bacterium RIFCSPHIGHO2_01_FULL_47_11b</name>
    <dbReference type="NCBI Taxonomy" id="1797537"/>
    <lineage>
        <taxon>Bacteria</taxon>
        <taxon>Candidatus Buchananiibacteriota</taxon>
    </lineage>
</organism>
<dbReference type="GO" id="GO:0006412">
    <property type="term" value="P:translation"/>
    <property type="evidence" value="ECO:0007669"/>
    <property type="project" value="UniProtKB-UniRule"/>
</dbReference>
<dbReference type="InterPro" id="IPR012677">
    <property type="entry name" value="Nucleotide-bd_a/b_plait_sf"/>
</dbReference>
<keyword evidence="4" id="KW-0694">RNA-binding</keyword>
<dbReference type="NCBIfam" id="NF004363">
    <property type="entry name" value="PRK05738.2-4"/>
    <property type="match status" value="1"/>
</dbReference>
<dbReference type="GO" id="GO:0005840">
    <property type="term" value="C:ribosome"/>
    <property type="evidence" value="ECO:0007669"/>
    <property type="project" value="UniProtKB-KW"/>
</dbReference>
<dbReference type="InterPro" id="IPR012678">
    <property type="entry name" value="Ribosomal_uL23/eL15/eS24_sf"/>
</dbReference>
<dbReference type="GO" id="GO:0019843">
    <property type="term" value="F:rRNA binding"/>
    <property type="evidence" value="ECO:0007669"/>
    <property type="project" value="UniProtKB-UniRule"/>
</dbReference>